<comment type="caution">
    <text evidence="3">The sequence shown here is derived from an EMBL/GenBank/DDBJ whole genome shotgun (WGS) entry which is preliminary data.</text>
</comment>
<protein>
    <recommendedName>
        <fullName evidence="5">Secreted protein</fullName>
    </recommendedName>
</protein>
<evidence type="ECO:0000256" key="1">
    <source>
        <dbReference type="SAM" id="MobiDB-lite"/>
    </source>
</evidence>
<organism evidence="3 4">
    <name type="scientific">Streptomyces evansiae</name>
    <dbReference type="NCBI Taxonomy" id="3075535"/>
    <lineage>
        <taxon>Bacteria</taxon>
        <taxon>Bacillati</taxon>
        <taxon>Actinomycetota</taxon>
        <taxon>Actinomycetes</taxon>
        <taxon>Kitasatosporales</taxon>
        <taxon>Streptomycetaceae</taxon>
        <taxon>Streptomyces</taxon>
    </lineage>
</organism>
<evidence type="ECO:0000313" key="4">
    <source>
        <dbReference type="Proteomes" id="UP001183610"/>
    </source>
</evidence>
<feature type="signal peptide" evidence="2">
    <location>
        <begin position="1"/>
        <end position="30"/>
    </location>
</feature>
<dbReference type="RefSeq" id="WP_010274199.1">
    <property type="nucleotide sequence ID" value="NZ_JAVRET010000026.1"/>
</dbReference>
<reference evidence="4" key="1">
    <citation type="submission" date="2023-07" db="EMBL/GenBank/DDBJ databases">
        <title>30 novel species of actinomycetes from the DSMZ collection.</title>
        <authorList>
            <person name="Nouioui I."/>
        </authorList>
    </citation>
    <scope>NUCLEOTIDE SEQUENCE [LARGE SCALE GENOMIC DNA]</scope>
    <source>
        <strain evidence="4">DSM 41979</strain>
    </source>
</reference>
<dbReference type="EMBL" id="JAVRET010000026">
    <property type="protein sequence ID" value="MDT0410078.1"/>
    <property type="molecule type" value="Genomic_DNA"/>
</dbReference>
<feature type="chain" id="PRO_5046432505" description="Secreted protein" evidence="2">
    <location>
        <begin position="31"/>
        <end position="187"/>
    </location>
</feature>
<evidence type="ECO:0000313" key="3">
    <source>
        <dbReference type="EMBL" id="MDT0410078.1"/>
    </source>
</evidence>
<keyword evidence="4" id="KW-1185">Reference proteome</keyword>
<accession>A0ABU2R040</accession>
<proteinExistence type="predicted"/>
<dbReference type="Proteomes" id="UP001183610">
    <property type="component" value="Unassembled WGS sequence"/>
</dbReference>
<gene>
    <name evidence="3" type="ORF">RM698_13570</name>
</gene>
<evidence type="ECO:0000256" key="2">
    <source>
        <dbReference type="SAM" id="SignalP"/>
    </source>
</evidence>
<feature type="region of interest" description="Disordered" evidence="1">
    <location>
        <begin position="31"/>
        <end position="53"/>
    </location>
</feature>
<sequence length="187" mass="19679">MRNKWRARLGVLTGASALVLSAVTASPVAADEVPPATARGDEGPPGWREVEMPPGTKIAEGVAPVQDAPLPDVKAAAAAAAAGPPSSCLGATAAYGAGGCFVPYGDIFWVGDLRKDGMSAAVGIYTDYGRAPDVCLNKNGVNTWVTCNKDYREDGNVRLQVWRYDSGTGKFYQPEAWSSWIPVDGQY</sequence>
<evidence type="ECO:0008006" key="5">
    <source>
        <dbReference type="Google" id="ProtNLM"/>
    </source>
</evidence>
<name>A0ABU2R040_9ACTN</name>
<keyword evidence="2" id="KW-0732">Signal</keyword>